<reference evidence="4 5" key="1">
    <citation type="journal article" date="2013" name="Genome Announc.">
        <title>Complete Genome Sequence of Mycoplasma hyorhinis Strain SK76.</title>
        <authorList>
            <person name="Goodison S."/>
            <person name="Urquidi V."/>
            <person name="Kumar D."/>
            <person name="Reyes L."/>
            <person name="Rosser C.J."/>
        </authorList>
    </citation>
    <scope>NUCLEOTIDE SEQUENCE [LARGE SCALE GENOMIC DNA]</scope>
    <source>
        <strain evidence="4 5">SK76</strain>
    </source>
</reference>
<evidence type="ECO:0000313" key="5">
    <source>
        <dbReference type="Proteomes" id="UP000009399"/>
    </source>
</evidence>
<dbReference type="Gene3D" id="3.30.420.10">
    <property type="entry name" value="Ribonuclease H-like superfamily/Ribonuclease H"/>
    <property type="match status" value="1"/>
</dbReference>
<evidence type="ECO:0000256" key="2">
    <source>
        <dbReference type="SAM" id="Coils"/>
    </source>
</evidence>
<dbReference type="InterPro" id="IPR012337">
    <property type="entry name" value="RNaseH-like_sf"/>
</dbReference>
<sequence>MKYSLEFKLECVNKYKKGIEIKKPDFANTSQKIFLNQVNFWEKIYDKLGVEGLKKKQRNKKWTIDQRLNIVKGFLAGEQIVKISLENNLNPSLISFWAKKYLESGISGLELNKRRPITKSKILNGKRSKVSKNLNSKDQSNSLTCVYKELKLLKEELIHFKKREKNFEKEIKLLKKENEVLKKWKALVKIFDSNQPRQEKIKKIYNKVKADKNLRLTQVLKEFSIPISTFYYELKKEDFDKKNEEIISQMKLIFEENKARYGKRRIKAELNNRDYKIGFKKVRRLMKKFNLKAICPRRKYKSYKGTIGKIADNILNRNFVATQPNQKWTTDVTEFSGPFGKAYLSPILDMFNGEVIAWDLSTSANNQQIRKMLQRAFSKHKNLEGLIFHSDQGWQYQHRQFSEKLKQKGIIQSISPKGNCLDNSVIESFFGTLKRECFYGCEKEFLTFKQLHKAIANYIYYYNHKRIKDRIKWMSPIKFRETFIPNYN</sequence>
<dbReference type="SUPFAM" id="SSF48295">
    <property type="entry name" value="TrpR-like"/>
    <property type="match status" value="1"/>
</dbReference>
<comment type="function">
    <text evidence="1">Involved in the transposition of the insertion sequence.</text>
</comment>
<dbReference type="GO" id="GO:0043565">
    <property type="term" value="F:sequence-specific DNA binding"/>
    <property type="evidence" value="ECO:0007669"/>
    <property type="project" value="InterPro"/>
</dbReference>
<dbReference type="PANTHER" id="PTHR46889">
    <property type="entry name" value="TRANSPOSASE INSF FOR INSERTION SEQUENCE IS3B-RELATED"/>
    <property type="match status" value="1"/>
</dbReference>
<dbReference type="Proteomes" id="UP000009399">
    <property type="component" value="Chromosome"/>
</dbReference>
<dbReference type="InterPro" id="IPR048020">
    <property type="entry name" value="Transpos_IS3"/>
</dbReference>
<dbReference type="Pfam" id="PF00665">
    <property type="entry name" value="rve"/>
    <property type="match status" value="1"/>
</dbReference>
<dbReference type="EMBL" id="CP003914">
    <property type="protein sequence ID" value="AFX74560.1"/>
    <property type="molecule type" value="Genomic_DNA"/>
</dbReference>
<organism evidence="4 5">
    <name type="scientific">Mesomycoplasma hyorhinis SK76</name>
    <dbReference type="NCBI Taxonomy" id="1118964"/>
    <lineage>
        <taxon>Bacteria</taxon>
        <taxon>Bacillati</taxon>
        <taxon>Mycoplasmatota</taxon>
        <taxon>Mycoplasmoidales</taxon>
        <taxon>Metamycoplasmataceae</taxon>
        <taxon>Mesomycoplasma</taxon>
    </lineage>
</organism>
<dbReference type="PROSITE" id="PS50994">
    <property type="entry name" value="INTEGRASE"/>
    <property type="match status" value="1"/>
</dbReference>
<dbReference type="SUPFAM" id="SSF53098">
    <property type="entry name" value="Ribonuclease H-like"/>
    <property type="match status" value="1"/>
</dbReference>
<evidence type="ECO:0000313" key="4">
    <source>
        <dbReference type="EMBL" id="AFX74560.1"/>
    </source>
</evidence>
<name>A0AAI8FDU2_MESHY</name>
<dbReference type="RefSeq" id="WP_015084271.1">
    <property type="nucleotide sequence ID" value="NC_019552.1"/>
</dbReference>
<protein>
    <submittedName>
        <fullName evidence="4">Mobile element protein</fullName>
    </submittedName>
</protein>
<dbReference type="InterPro" id="IPR010921">
    <property type="entry name" value="Trp_repressor/repl_initiator"/>
</dbReference>
<dbReference type="AlphaFoldDB" id="A0AAI8FDU2"/>
<dbReference type="InterPro" id="IPR036397">
    <property type="entry name" value="RNaseH_sf"/>
</dbReference>
<dbReference type="KEGG" id="mhs:MOS_657"/>
<dbReference type="PANTHER" id="PTHR46889:SF4">
    <property type="entry name" value="TRANSPOSASE INSO FOR INSERTION SEQUENCE ELEMENT IS911B-RELATED"/>
    <property type="match status" value="1"/>
</dbReference>
<proteinExistence type="predicted"/>
<evidence type="ECO:0000256" key="1">
    <source>
        <dbReference type="ARBA" id="ARBA00002286"/>
    </source>
</evidence>
<feature type="coiled-coil region" evidence="2">
    <location>
        <begin position="150"/>
        <end position="177"/>
    </location>
</feature>
<dbReference type="Pfam" id="PF13276">
    <property type="entry name" value="HTH_21"/>
    <property type="match status" value="1"/>
</dbReference>
<dbReference type="Pfam" id="PF13333">
    <property type="entry name" value="rve_2"/>
    <property type="match status" value="1"/>
</dbReference>
<gene>
    <name evidence="4" type="ORF">MOS_657</name>
</gene>
<accession>A0AAI8FDU2</accession>
<evidence type="ECO:0000259" key="3">
    <source>
        <dbReference type="PROSITE" id="PS50994"/>
    </source>
</evidence>
<feature type="domain" description="Integrase catalytic" evidence="3">
    <location>
        <begin position="320"/>
        <end position="484"/>
    </location>
</feature>
<dbReference type="NCBIfam" id="NF033516">
    <property type="entry name" value="transpos_IS3"/>
    <property type="match status" value="1"/>
</dbReference>
<dbReference type="InterPro" id="IPR001584">
    <property type="entry name" value="Integrase_cat-core"/>
</dbReference>
<dbReference type="InterPro" id="IPR050900">
    <property type="entry name" value="Transposase_IS3/IS150/IS904"/>
</dbReference>
<dbReference type="InterPro" id="IPR025948">
    <property type="entry name" value="HTH-like_dom"/>
</dbReference>
<keyword evidence="2" id="KW-0175">Coiled coil</keyword>
<dbReference type="GO" id="GO:0015074">
    <property type="term" value="P:DNA integration"/>
    <property type="evidence" value="ECO:0007669"/>
    <property type="project" value="InterPro"/>
</dbReference>